<dbReference type="eggNOG" id="ENOG5030PAA">
    <property type="taxonomic scope" value="Bacteria"/>
</dbReference>
<evidence type="ECO:0000256" key="1">
    <source>
        <dbReference type="SAM" id="Phobius"/>
    </source>
</evidence>
<dbReference type="RefSeq" id="WP_013461177.1">
    <property type="nucleotide sequence ID" value="NC_014762.1"/>
</dbReference>
<dbReference type="Proteomes" id="UP000008721">
    <property type="component" value="Chromosome"/>
</dbReference>
<keyword evidence="1" id="KW-0812">Transmembrane</keyword>
<sequence length="103" mass="12698">MKPLEWIMFGSFVAGLGLSVWKLYAFMPMKRLSDDDTTPESVEQLERIMVECNNAHEHLDEESLYQLMCEHHEFDHKHFWRFNENRLRHLIEHYRLKYPDFRR</sequence>
<reference evidence="2 3" key="1">
    <citation type="journal article" date="2012" name="Stand. Genomic Sci.">
        <title>Complete genome sequence of the sulfur compounds oxidizing chemolithoautotroph Sulfuricurvum kujiense type strain (YK-1(T)).</title>
        <authorList>
            <person name="Han C."/>
            <person name="Kotsyurbenko O."/>
            <person name="Chertkov O."/>
            <person name="Held B."/>
            <person name="Lapidus A."/>
            <person name="Nolan M."/>
            <person name="Lucas S."/>
            <person name="Hammon N."/>
            <person name="Deshpande S."/>
            <person name="Cheng J.F."/>
            <person name="Tapia R."/>
            <person name="Goodwin L.A."/>
            <person name="Pitluck S."/>
            <person name="Liolios K."/>
            <person name="Pagani I."/>
            <person name="Ivanova N."/>
            <person name="Mavromatis K."/>
            <person name="Mikhailova N."/>
            <person name="Pati A."/>
            <person name="Chen A."/>
            <person name="Palaniappan K."/>
            <person name="Land M."/>
            <person name="Hauser L."/>
            <person name="Chang Y.J."/>
            <person name="Jeffries C.D."/>
            <person name="Brambilla E.M."/>
            <person name="Rohde M."/>
            <person name="Spring S."/>
            <person name="Sikorski J."/>
            <person name="Goker M."/>
            <person name="Woyke T."/>
            <person name="Bristow J."/>
            <person name="Eisen J.A."/>
            <person name="Markowitz V."/>
            <person name="Hugenholtz P."/>
            <person name="Kyrpides N.C."/>
            <person name="Klenk H.P."/>
            <person name="Detter J.C."/>
        </authorList>
    </citation>
    <scope>NUCLEOTIDE SEQUENCE [LARGE SCALE GENOMIC DNA]</scope>
    <source>
        <strain evidence="3">ATCC BAA-921 / DSM 16994 / JCM 11577 / YK-1</strain>
    </source>
</reference>
<keyword evidence="1" id="KW-1133">Transmembrane helix</keyword>
<proteinExistence type="predicted"/>
<dbReference type="AlphaFoldDB" id="E4TXP4"/>
<feature type="transmembrane region" description="Helical" evidence="1">
    <location>
        <begin position="6"/>
        <end position="24"/>
    </location>
</feature>
<dbReference type="EMBL" id="CP002355">
    <property type="protein sequence ID" value="ADR34980.1"/>
    <property type="molecule type" value="Genomic_DNA"/>
</dbReference>
<evidence type="ECO:0000313" key="3">
    <source>
        <dbReference type="Proteomes" id="UP000008721"/>
    </source>
</evidence>
<dbReference type="STRING" id="709032.Sulku_2320"/>
<name>E4TXP4_SULKY</name>
<accession>E4TXP4</accession>
<keyword evidence="1" id="KW-0472">Membrane</keyword>
<protein>
    <submittedName>
        <fullName evidence="2">Uncharacterized protein</fullName>
    </submittedName>
</protein>
<dbReference type="KEGG" id="sku:Sulku_2320"/>
<dbReference type="OrthoDB" id="5334518at2"/>
<dbReference type="HOGENOM" id="CLU_2258638_0_0_7"/>
<evidence type="ECO:0000313" key="2">
    <source>
        <dbReference type="EMBL" id="ADR34980.1"/>
    </source>
</evidence>
<organism evidence="2 3">
    <name type="scientific">Sulfuricurvum kujiense (strain ATCC BAA-921 / DSM 16994 / JCM 11577 / YK-1)</name>
    <dbReference type="NCBI Taxonomy" id="709032"/>
    <lineage>
        <taxon>Bacteria</taxon>
        <taxon>Pseudomonadati</taxon>
        <taxon>Campylobacterota</taxon>
        <taxon>Epsilonproteobacteria</taxon>
        <taxon>Campylobacterales</taxon>
        <taxon>Sulfurimonadaceae</taxon>
        <taxon>Sulfuricurvum</taxon>
    </lineage>
</organism>
<keyword evidence="3" id="KW-1185">Reference proteome</keyword>
<gene>
    <name evidence="2" type="ordered locus">Sulku_2320</name>
</gene>